<evidence type="ECO:0000313" key="2">
    <source>
        <dbReference type="Proteomes" id="UP000289219"/>
    </source>
</evidence>
<dbReference type="Proteomes" id="UP000289219">
    <property type="component" value="Segment"/>
</dbReference>
<accession>A0A411B832</accession>
<dbReference type="EMBL" id="MH791398">
    <property type="protein sequence ID" value="QAX97707.1"/>
    <property type="molecule type" value="Genomic_DNA"/>
</dbReference>
<evidence type="ECO:0000313" key="1">
    <source>
        <dbReference type="EMBL" id="QAX97707.1"/>
    </source>
</evidence>
<proteinExistence type="predicted"/>
<gene>
    <name evidence="1" type="ORF">ASswx1_61</name>
</gene>
<sequence>MFAFTRVIFLGIIYGVGSNQCGEYHWVGTLSVTRRGLVIKYCQGNKWRVMLVTSRGLYKNIQSGVWKVL</sequence>
<organism evidence="1 2">
    <name type="scientific">Aeromonas phage Asswx_1</name>
    <dbReference type="NCBI Taxonomy" id="2419739"/>
    <lineage>
        <taxon>Viruses</taxon>
        <taxon>Duplodnaviria</taxon>
        <taxon>Heunggongvirae</taxon>
        <taxon>Uroviricota</taxon>
        <taxon>Caudoviricetes</taxon>
        <taxon>Pantevenvirales</taxon>
        <taxon>Straboviridae</taxon>
        <taxon>Emmerichvirinae</taxon>
        <taxon>Ceceduovirus</taxon>
        <taxon>Ceceduovirus aszj</taxon>
    </lineage>
</organism>
<reference evidence="1 2" key="1">
    <citation type="submission" date="2018-08" db="EMBL/GenBank/DDBJ databases">
        <title>Asswx_1, Complete genome sequences of 3 novel enterobacteria, Pakpunavirus like phages.</title>
        <authorList>
            <person name="Yuan S."/>
            <person name="Ma Y."/>
            <person name="Liu Q."/>
        </authorList>
    </citation>
    <scope>NUCLEOTIDE SEQUENCE [LARGE SCALE GENOMIC DNA]</scope>
</reference>
<name>A0A411B832_9CAUD</name>
<protein>
    <submittedName>
        <fullName evidence="1">Uncharacterized protein</fullName>
    </submittedName>
</protein>